<dbReference type="AlphaFoldDB" id="A0AAD8T6M0"/>
<protein>
    <submittedName>
        <fullName evidence="2">Uncharacterized protein</fullName>
    </submittedName>
</protein>
<feature type="region of interest" description="Disordered" evidence="1">
    <location>
        <begin position="351"/>
        <end position="401"/>
    </location>
</feature>
<keyword evidence="3" id="KW-1185">Reference proteome</keyword>
<accession>A0AAD8T6M0</accession>
<proteinExistence type="predicted"/>
<evidence type="ECO:0000313" key="2">
    <source>
        <dbReference type="EMBL" id="KAK1670921.1"/>
    </source>
</evidence>
<feature type="compositionally biased region" description="Acidic residues" evidence="1">
    <location>
        <begin position="363"/>
        <end position="380"/>
    </location>
</feature>
<dbReference type="Proteomes" id="UP001231189">
    <property type="component" value="Unassembled WGS sequence"/>
</dbReference>
<name>A0AAD8T6M0_LOLMU</name>
<evidence type="ECO:0000256" key="1">
    <source>
        <dbReference type="SAM" id="MobiDB-lite"/>
    </source>
</evidence>
<feature type="compositionally biased region" description="Low complexity" evidence="1">
    <location>
        <begin position="65"/>
        <end position="78"/>
    </location>
</feature>
<sequence length="401" mass="44776">MQNIDMDTTRTWLAMAMPTPFHLDTLPSHLCLSTPLHLAKHEAKDPRRSPVHALDREDDDRTRTTRAQQSPSIQASPSDATATRSLAVVYNLVEHTANPSCSHRKPSDPLPAPPANFSLAVDDDAPAPLDRMEPNAPVNTKFYQLGNGGSLIFEHDLTAVSNFLGRLQPEFHGIQVNDQPGGEMQWIITADLRGNMESPTTERILFSFRESNWLDGLARGLQEALARLCGQNAVRLLASRFAHLVKRDAAGVPMALQSHPELRHHAEHLDFMLYHTQQDLDNARMYANQTHLALATHGDAIKMLSRDRNKLRLRCAKKDVTITRLRAQIASLETTVKAQEEQLQEMEEDEAGIDIQGGGAFLSDDDDFEEDEFTEEEDYAFLEPGPDDVVPIDIEDEGSHT</sequence>
<reference evidence="2" key="1">
    <citation type="submission" date="2023-07" db="EMBL/GenBank/DDBJ databases">
        <title>A chromosome-level genome assembly of Lolium multiflorum.</title>
        <authorList>
            <person name="Chen Y."/>
            <person name="Copetti D."/>
            <person name="Kolliker R."/>
            <person name="Studer B."/>
        </authorList>
    </citation>
    <scope>NUCLEOTIDE SEQUENCE</scope>
    <source>
        <strain evidence="2">02402/16</strain>
        <tissue evidence="2">Leaf</tissue>
    </source>
</reference>
<feature type="compositionally biased region" description="Basic and acidic residues" evidence="1">
    <location>
        <begin position="40"/>
        <end position="63"/>
    </location>
</feature>
<gene>
    <name evidence="2" type="ORF">QYE76_059080</name>
</gene>
<feature type="region of interest" description="Disordered" evidence="1">
    <location>
        <begin position="40"/>
        <end position="80"/>
    </location>
</feature>
<evidence type="ECO:0000313" key="3">
    <source>
        <dbReference type="Proteomes" id="UP001231189"/>
    </source>
</evidence>
<comment type="caution">
    <text evidence="2">The sequence shown here is derived from an EMBL/GenBank/DDBJ whole genome shotgun (WGS) entry which is preliminary data.</text>
</comment>
<dbReference type="EMBL" id="JAUUTY010000003">
    <property type="protein sequence ID" value="KAK1670921.1"/>
    <property type="molecule type" value="Genomic_DNA"/>
</dbReference>
<organism evidence="2 3">
    <name type="scientific">Lolium multiflorum</name>
    <name type="common">Italian ryegrass</name>
    <name type="synonym">Lolium perenne subsp. multiflorum</name>
    <dbReference type="NCBI Taxonomy" id="4521"/>
    <lineage>
        <taxon>Eukaryota</taxon>
        <taxon>Viridiplantae</taxon>
        <taxon>Streptophyta</taxon>
        <taxon>Embryophyta</taxon>
        <taxon>Tracheophyta</taxon>
        <taxon>Spermatophyta</taxon>
        <taxon>Magnoliopsida</taxon>
        <taxon>Liliopsida</taxon>
        <taxon>Poales</taxon>
        <taxon>Poaceae</taxon>
        <taxon>BOP clade</taxon>
        <taxon>Pooideae</taxon>
        <taxon>Poodae</taxon>
        <taxon>Poeae</taxon>
        <taxon>Poeae Chloroplast Group 2 (Poeae type)</taxon>
        <taxon>Loliodinae</taxon>
        <taxon>Loliinae</taxon>
        <taxon>Lolium</taxon>
    </lineage>
</organism>